<dbReference type="InterPro" id="IPR017871">
    <property type="entry name" value="ABC_transporter-like_CS"/>
</dbReference>
<keyword evidence="2" id="KW-0547">Nucleotide-binding</keyword>
<evidence type="ECO:0000256" key="2">
    <source>
        <dbReference type="ARBA" id="ARBA00022741"/>
    </source>
</evidence>
<dbReference type="GO" id="GO:0005524">
    <property type="term" value="F:ATP binding"/>
    <property type="evidence" value="ECO:0007669"/>
    <property type="project" value="UniProtKB-KW"/>
</dbReference>
<dbReference type="CDD" id="cd03293">
    <property type="entry name" value="ABC_NrtD_SsuB_transporters"/>
    <property type="match status" value="1"/>
</dbReference>
<reference evidence="5" key="1">
    <citation type="journal article" date="2014" name="Int. J. Syst. Evol. Microbiol.">
        <title>Complete genome sequence of Corynebacterium casei LMG S-19264T (=DSM 44701T), isolated from a smear-ripened cheese.</title>
        <authorList>
            <consortium name="US DOE Joint Genome Institute (JGI-PGF)"/>
            <person name="Walter F."/>
            <person name="Albersmeier A."/>
            <person name="Kalinowski J."/>
            <person name="Ruckert C."/>
        </authorList>
    </citation>
    <scope>NUCLEOTIDE SEQUENCE</scope>
    <source>
        <strain evidence="5">VKM Ac-1069</strain>
    </source>
</reference>
<keyword evidence="1" id="KW-0813">Transport</keyword>
<evidence type="ECO:0000256" key="1">
    <source>
        <dbReference type="ARBA" id="ARBA00022448"/>
    </source>
</evidence>
<reference evidence="5" key="2">
    <citation type="submission" date="2023-01" db="EMBL/GenBank/DDBJ databases">
        <authorList>
            <person name="Sun Q."/>
            <person name="Evtushenko L."/>
        </authorList>
    </citation>
    <scope>NUCLEOTIDE SEQUENCE</scope>
    <source>
        <strain evidence="5">VKM Ac-1069</strain>
    </source>
</reference>
<accession>A0A9W6L7X4</accession>
<organism evidence="5 6">
    <name type="scientific">Pseudonocardia halophobica</name>
    <dbReference type="NCBI Taxonomy" id="29401"/>
    <lineage>
        <taxon>Bacteria</taxon>
        <taxon>Bacillati</taxon>
        <taxon>Actinomycetota</taxon>
        <taxon>Actinomycetes</taxon>
        <taxon>Pseudonocardiales</taxon>
        <taxon>Pseudonocardiaceae</taxon>
        <taxon>Pseudonocardia</taxon>
    </lineage>
</organism>
<dbReference type="SUPFAM" id="SSF52540">
    <property type="entry name" value="P-loop containing nucleoside triphosphate hydrolases"/>
    <property type="match status" value="1"/>
</dbReference>
<dbReference type="SMART" id="SM00382">
    <property type="entry name" value="AAA"/>
    <property type="match status" value="1"/>
</dbReference>
<keyword evidence="3 5" id="KW-0067">ATP-binding</keyword>
<dbReference type="AlphaFoldDB" id="A0A9W6L7X4"/>
<evidence type="ECO:0000313" key="6">
    <source>
        <dbReference type="Proteomes" id="UP001143463"/>
    </source>
</evidence>
<dbReference type="Pfam" id="PF00005">
    <property type="entry name" value="ABC_tran"/>
    <property type="match status" value="1"/>
</dbReference>
<gene>
    <name evidence="5" type="ORF">GCM10017577_58700</name>
</gene>
<dbReference type="Proteomes" id="UP001143463">
    <property type="component" value="Unassembled WGS sequence"/>
</dbReference>
<dbReference type="GO" id="GO:0016887">
    <property type="term" value="F:ATP hydrolysis activity"/>
    <property type="evidence" value="ECO:0007669"/>
    <property type="project" value="InterPro"/>
</dbReference>
<dbReference type="Gene3D" id="3.40.50.300">
    <property type="entry name" value="P-loop containing nucleotide triphosphate hydrolases"/>
    <property type="match status" value="1"/>
</dbReference>
<dbReference type="PROSITE" id="PS50893">
    <property type="entry name" value="ABC_TRANSPORTER_2"/>
    <property type="match status" value="1"/>
</dbReference>
<dbReference type="RefSeq" id="WP_037051170.1">
    <property type="nucleotide sequence ID" value="NZ_BAAAUZ010000014.1"/>
</dbReference>
<feature type="domain" description="ABC transporter" evidence="4">
    <location>
        <begin position="20"/>
        <end position="249"/>
    </location>
</feature>
<name>A0A9W6L7X4_9PSEU</name>
<dbReference type="InterPro" id="IPR027417">
    <property type="entry name" value="P-loop_NTPase"/>
</dbReference>
<keyword evidence="5" id="KW-0449">Lipoprotein</keyword>
<evidence type="ECO:0000259" key="4">
    <source>
        <dbReference type="PROSITE" id="PS50893"/>
    </source>
</evidence>
<evidence type="ECO:0000313" key="5">
    <source>
        <dbReference type="EMBL" id="GLL14722.1"/>
    </source>
</evidence>
<proteinExistence type="predicted"/>
<dbReference type="PANTHER" id="PTHR42788">
    <property type="entry name" value="TAURINE IMPORT ATP-BINDING PROTEIN-RELATED"/>
    <property type="match status" value="1"/>
</dbReference>
<dbReference type="EMBL" id="BSFQ01000035">
    <property type="protein sequence ID" value="GLL14722.1"/>
    <property type="molecule type" value="Genomic_DNA"/>
</dbReference>
<dbReference type="InterPro" id="IPR003439">
    <property type="entry name" value="ABC_transporter-like_ATP-bd"/>
</dbReference>
<evidence type="ECO:0000256" key="3">
    <source>
        <dbReference type="ARBA" id="ARBA00022840"/>
    </source>
</evidence>
<dbReference type="InterPro" id="IPR003593">
    <property type="entry name" value="AAA+_ATPase"/>
</dbReference>
<comment type="caution">
    <text evidence="5">The sequence shown here is derived from an EMBL/GenBank/DDBJ whole genome shotgun (WGS) entry which is preliminary data.</text>
</comment>
<dbReference type="InterPro" id="IPR050166">
    <property type="entry name" value="ABC_transporter_ATP-bind"/>
</dbReference>
<dbReference type="PROSITE" id="PS00211">
    <property type="entry name" value="ABC_TRANSPORTER_1"/>
    <property type="match status" value="1"/>
</dbReference>
<keyword evidence="6" id="KW-1185">Reference proteome</keyword>
<dbReference type="PANTHER" id="PTHR42788:SF20">
    <property type="entry name" value="ABC TRANSPORTER ATP-BINDING PROTEIN"/>
    <property type="match status" value="1"/>
</dbReference>
<sequence length="281" mass="29520">MSTERNAETNAAGNAGISAVELQGVDKTFGVVRALAGVDLTVAAGEFVSLIGPSGCGKSTLLRVVADLVEPTAGTVAVAGTSARQARLDQRYGIAFQQAGLLDWRTVAENVELPLQVHGVGRAERRRRAVELLELVGLAEFAGARPAELSGGMQQRVAIARALAPSPGLLLMDEPFGALDEMTRERMQAELLRIAGETGAAVLFVTHSIPEAVVLSDRVVVMSPRPGRITEIVAGRRPPVAGDDLVPDTVEDVRETAAFFEAVTAVREALRKGAATEGHAE</sequence>
<protein>
    <submittedName>
        <fullName evidence="5">Sulfonate ABC transporter ATP-binding lipoprotein</fullName>
    </submittedName>
</protein>